<dbReference type="InterPro" id="IPR001648">
    <property type="entry name" value="Ribosomal_bS18"/>
</dbReference>
<evidence type="ECO:0000256" key="4">
    <source>
        <dbReference type="SAM" id="MobiDB-lite"/>
    </source>
</evidence>
<dbReference type="GO" id="GO:0003735">
    <property type="term" value="F:structural constituent of ribosome"/>
    <property type="evidence" value="ECO:0007669"/>
    <property type="project" value="InterPro"/>
</dbReference>
<evidence type="ECO:0000256" key="1">
    <source>
        <dbReference type="ARBA" id="ARBA00005589"/>
    </source>
</evidence>
<accession>A0A382NIW9</accession>
<gene>
    <name evidence="5" type="ORF">METZ01_LOCUS314017</name>
</gene>
<evidence type="ECO:0000256" key="3">
    <source>
        <dbReference type="ARBA" id="ARBA00023274"/>
    </source>
</evidence>
<dbReference type="Gene3D" id="4.10.640.10">
    <property type="entry name" value="Ribosomal protein S18"/>
    <property type="match status" value="1"/>
</dbReference>
<dbReference type="PANTHER" id="PTHR13479">
    <property type="entry name" value="30S RIBOSOMAL PROTEIN S18"/>
    <property type="match status" value="1"/>
</dbReference>
<protein>
    <recommendedName>
        <fullName evidence="6">30S ribosomal protein S18</fullName>
    </recommendedName>
</protein>
<dbReference type="NCBIfam" id="TIGR00165">
    <property type="entry name" value="S18"/>
    <property type="match status" value="1"/>
</dbReference>
<dbReference type="GO" id="GO:0006412">
    <property type="term" value="P:translation"/>
    <property type="evidence" value="ECO:0007669"/>
    <property type="project" value="InterPro"/>
</dbReference>
<name>A0A382NIW9_9ZZZZ</name>
<feature type="compositionally biased region" description="Basic and acidic residues" evidence="4">
    <location>
        <begin position="21"/>
        <end position="41"/>
    </location>
</feature>
<dbReference type="GO" id="GO:0070181">
    <property type="term" value="F:small ribosomal subunit rRNA binding"/>
    <property type="evidence" value="ECO:0007669"/>
    <property type="project" value="TreeGrafter"/>
</dbReference>
<dbReference type="AlphaFoldDB" id="A0A382NIW9"/>
<evidence type="ECO:0000256" key="2">
    <source>
        <dbReference type="ARBA" id="ARBA00022980"/>
    </source>
</evidence>
<dbReference type="PRINTS" id="PR00974">
    <property type="entry name" value="RIBOSOMALS18"/>
</dbReference>
<keyword evidence="3" id="KW-0687">Ribonucleoprotein</keyword>
<dbReference type="PANTHER" id="PTHR13479:SF40">
    <property type="entry name" value="SMALL RIBOSOMAL SUBUNIT PROTEIN BS18M"/>
    <property type="match status" value="1"/>
</dbReference>
<keyword evidence="2" id="KW-0689">Ribosomal protein</keyword>
<feature type="region of interest" description="Disordered" evidence="4">
    <location>
        <begin position="1"/>
        <end position="57"/>
    </location>
</feature>
<organism evidence="5">
    <name type="scientific">marine metagenome</name>
    <dbReference type="NCBI Taxonomy" id="408172"/>
    <lineage>
        <taxon>unclassified sequences</taxon>
        <taxon>metagenomes</taxon>
        <taxon>ecological metagenomes</taxon>
    </lineage>
</organism>
<reference evidence="5" key="1">
    <citation type="submission" date="2018-05" db="EMBL/GenBank/DDBJ databases">
        <authorList>
            <person name="Lanie J.A."/>
            <person name="Ng W.-L."/>
            <person name="Kazmierczak K.M."/>
            <person name="Andrzejewski T.M."/>
            <person name="Davidsen T.M."/>
            <person name="Wayne K.J."/>
            <person name="Tettelin H."/>
            <person name="Glass J.I."/>
            <person name="Rusch D."/>
            <person name="Podicherti R."/>
            <person name="Tsui H.-C.T."/>
            <person name="Winkler M.E."/>
        </authorList>
    </citation>
    <scope>NUCLEOTIDE SEQUENCE</scope>
</reference>
<dbReference type="EMBL" id="UINC01100816">
    <property type="protein sequence ID" value="SVC61163.1"/>
    <property type="molecule type" value="Genomic_DNA"/>
</dbReference>
<proteinExistence type="inferred from homology"/>
<sequence length="118" mass="13348">RYLIVTNHGEPTNQESILSEVFHKPDMTDDHESEDESKGVRETVGPRGSAKRRQMDGPPVAILNYKDVDRLSQFITEQAKILPKRTTKVSASFQRQLTTAIKRARFLALLPYVGSHEA</sequence>
<evidence type="ECO:0000313" key="5">
    <source>
        <dbReference type="EMBL" id="SVC61163.1"/>
    </source>
</evidence>
<dbReference type="SUPFAM" id="SSF46911">
    <property type="entry name" value="Ribosomal protein S18"/>
    <property type="match status" value="1"/>
</dbReference>
<evidence type="ECO:0008006" key="6">
    <source>
        <dbReference type="Google" id="ProtNLM"/>
    </source>
</evidence>
<feature type="non-terminal residue" evidence="5">
    <location>
        <position position="1"/>
    </location>
</feature>
<dbReference type="HAMAP" id="MF_00270">
    <property type="entry name" value="Ribosomal_bS18"/>
    <property type="match status" value="1"/>
</dbReference>
<dbReference type="GO" id="GO:0022627">
    <property type="term" value="C:cytosolic small ribosomal subunit"/>
    <property type="evidence" value="ECO:0007669"/>
    <property type="project" value="TreeGrafter"/>
</dbReference>
<dbReference type="InterPro" id="IPR036870">
    <property type="entry name" value="Ribosomal_bS18_sf"/>
</dbReference>
<comment type="similarity">
    <text evidence="1">Belongs to the bacterial ribosomal protein bS18 family.</text>
</comment>
<dbReference type="Pfam" id="PF01084">
    <property type="entry name" value="Ribosomal_S18"/>
    <property type="match status" value="1"/>
</dbReference>